<dbReference type="GO" id="GO:0042254">
    <property type="term" value="P:ribosome biogenesis"/>
    <property type="evidence" value="ECO:0007669"/>
    <property type="project" value="UniProtKB-KW"/>
</dbReference>
<accession>A0A0S2KCY0</accession>
<dbReference type="KEGG" id="pspi:PS2015_1504"/>
<dbReference type="PANTHER" id="PTHR38099">
    <property type="entry name" value="LARGE RIBOSOMAL RNA SUBUNIT ACCUMULATION PROTEIN YCED"/>
    <property type="match status" value="1"/>
</dbReference>
<evidence type="ECO:0000313" key="6">
    <source>
        <dbReference type="EMBL" id="ALO46161.1"/>
    </source>
</evidence>
<keyword evidence="4" id="KW-0690">Ribosome biogenesis</keyword>
<evidence type="ECO:0000313" key="7">
    <source>
        <dbReference type="Proteomes" id="UP000065641"/>
    </source>
</evidence>
<evidence type="ECO:0000256" key="3">
    <source>
        <dbReference type="ARBA" id="ARBA00015716"/>
    </source>
</evidence>
<proteinExistence type="inferred from homology"/>
<dbReference type="InterPro" id="IPR003772">
    <property type="entry name" value="YceD"/>
</dbReference>
<evidence type="ECO:0000256" key="5">
    <source>
        <dbReference type="ARBA" id="ARBA00031841"/>
    </source>
</evidence>
<comment type="function">
    <text evidence="1">Plays a role in synthesis, processing and/or stability of 23S rRNA.</text>
</comment>
<evidence type="ECO:0000256" key="2">
    <source>
        <dbReference type="ARBA" id="ARBA00010740"/>
    </source>
</evidence>
<gene>
    <name evidence="6" type="ORF">PS2015_1504</name>
</gene>
<dbReference type="AlphaFoldDB" id="A0A0S2KCY0"/>
<name>A0A0S2KCY0_9GAMM</name>
<sequence>MVEEHAGNVKVRLQFGHDESHRRRIQGQVSTTVMLQCQRCLEPVAVELEESVDLAVVASEAIADKLPADIDPWLSDEEQLVPADLIEEQLILGLPIVASHQQCELAIRQDTSKLPQEDAAESVQNPFAVLATLKSNRD</sequence>
<dbReference type="Pfam" id="PF02620">
    <property type="entry name" value="YceD"/>
    <property type="match status" value="1"/>
</dbReference>
<organism evidence="6 7">
    <name type="scientific">Pseudohongiella spirulinae</name>
    <dbReference type="NCBI Taxonomy" id="1249552"/>
    <lineage>
        <taxon>Bacteria</taxon>
        <taxon>Pseudomonadati</taxon>
        <taxon>Pseudomonadota</taxon>
        <taxon>Gammaproteobacteria</taxon>
        <taxon>Pseudomonadales</taxon>
        <taxon>Pseudohongiellaceae</taxon>
        <taxon>Pseudohongiella</taxon>
    </lineage>
</organism>
<reference evidence="6 7" key="1">
    <citation type="submission" date="2015-11" db="EMBL/GenBank/DDBJ databases">
        <authorList>
            <person name="Zhang Y."/>
            <person name="Guo Z."/>
        </authorList>
    </citation>
    <scope>NUCLEOTIDE SEQUENCE [LARGE SCALE GENOMIC DNA]</scope>
    <source>
        <strain evidence="6 7">KCTC 32221</strain>
    </source>
</reference>
<dbReference type="EMBL" id="CP013189">
    <property type="protein sequence ID" value="ALO46161.1"/>
    <property type="molecule type" value="Genomic_DNA"/>
</dbReference>
<dbReference type="Proteomes" id="UP000065641">
    <property type="component" value="Chromosome"/>
</dbReference>
<dbReference type="STRING" id="1249552.PS2015_1504"/>
<dbReference type="InterPro" id="IPR039255">
    <property type="entry name" value="YceD_bac"/>
</dbReference>
<dbReference type="GO" id="GO:0005829">
    <property type="term" value="C:cytosol"/>
    <property type="evidence" value="ECO:0007669"/>
    <property type="project" value="TreeGrafter"/>
</dbReference>
<keyword evidence="7" id="KW-1185">Reference proteome</keyword>
<dbReference type="PANTHER" id="PTHR38099:SF1">
    <property type="entry name" value="LARGE RIBOSOMAL RNA SUBUNIT ACCUMULATION PROTEIN YCED"/>
    <property type="match status" value="1"/>
</dbReference>
<evidence type="ECO:0000256" key="1">
    <source>
        <dbReference type="ARBA" id="ARBA00002868"/>
    </source>
</evidence>
<evidence type="ECO:0000256" key="4">
    <source>
        <dbReference type="ARBA" id="ARBA00022517"/>
    </source>
</evidence>
<protein>
    <recommendedName>
        <fullName evidence="3">Large ribosomal RNA subunit accumulation protein YceD</fullName>
    </recommendedName>
    <alternativeName>
        <fullName evidence="5">23S rRNA accumulation protein YceD</fullName>
    </alternativeName>
</protein>
<comment type="similarity">
    <text evidence="2">Belongs to the DUF177 domain family.</text>
</comment>